<dbReference type="RefSeq" id="WP_345478825.1">
    <property type="nucleotide sequence ID" value="NZ_BAABLP010000001.1"/>
</dbReference>
<evidence type="ECO:0000256" key="1">
    <source>
        <dbReference type="SAM" id="Phobius"/>
    </source>
</evidence>
<feature type="transmembrane region" description="Helical" evidence="1">
    <location>
        <begin position="249"/>
        <end position="270"/>
    </location>
</feature>
<feature type="transmembrane region" description="Helical" evidence="1">
    <location>
        <begin position="88"/>
        <end position="110"/>
    </location>
</feature>
<gene>
    <name evidence="2" type="ORF">GCM10025783_00030</name>
</gene>
<feature type="transmembrane region" description="Helical" evidence="1">
    <location>
        <begin position="342"/>
        <end position="360"/>
    </location>
</feature>
<keyword evidence="1" id="KW-0472">Membrane</keyword>
<feature type="transmembrane region" description="Helical" evidence="1">
    <location>
        <begin position="12"/>
        <end position="32"/>
    </location>
</feature>
<evidence type="ECO:0000313" key="2">
    <source>
        <dbReference type="EMBL" id="GAA4734441.1"/>
    </source>
</evidence>
<reference evidence="3" key="1">
    <citation type="journal article" date="2019" name="Int. J. Syst. Evol. Microbiol.">
        <title>The Global Catalogue of Microorganisms (GCM) 10K type strain sequencing project: providing services to taxonomists for standard genome sequencing and annotation.</title>
        <authorList>
            <consortium name="The Broad Institute Genomics Platform"/>
            <consortium name="The Broad Institute Genome Sequencing Center for Infectious Disease"/>
            <person name="Wu L."/>
            <person name="Ma J."/>
        </authorList>
    </citation>
    <scope>NUCLEOTIDE SEQUENCE [LARGE SCALE GENOMIC DNA]</scope>
    <source>
        <strain evidence="3">JCM 19015</strain>
    </source>
</reference>
<feature type="transmembrane region" description="Helical" evidence="1">
    <location>
        <begin position="299"/>
        <end position="316"/>
    </location>
</feature>
<evidence type="ECO:0000313" key="3">
    <source>
        <dbReference type="Proteomes" id="UP001500121"/>
    </source>
</evidence>
<sequence length="383" mass="39870">MTVRTLLARPLPAAAATTVVLLPLLFATVLIWTSGPSPEPVDFTWFGPGGAELLTGRWNSVFGEPAVQAGPFELLPFGLAQVLGVSGVLGWTVVLTASAAASAFLTALVLRPRFAPDLRSSVLAAGGTLVVSLAGAAATWTLGHPAEALIPLLWVAAGRLALRDRPVLAAVLVAASTGFEVWGVLGAPVVLLTAHPRFVRSALAGIAALAVLWLPFAVAGPFRMFSFAWPVLEHSLLHQLQPEATTFPWSLRVLQALVSVGAGTGVALLLRRRDRAWGPWAVTVAVVAGRLVLDPVLATYYWVPVLTGATGALVLAAHRRDLLAAAVCSGALLLAAETASPVLRAAALVGLALVAAAAASRRTGRHRLVRASPLRRRQALQDA</sequence>
<keyword evidence="1" id="KW-1133">Transmembrane helix</keyword>
<protein>
    <recommendedName>
        <fullName evidence="4">DUF2029 domain-containing protein</fullName>
    </recommendedName>
</protein>
<organism evidence="2 3">
    <name type="scientific">Amnibacterium soli</name>
    <dbReference type="NCBI Taxonomy" id="1282736"/>
    <lineage>
        <taxon>Bacteria</taxon>
        <taxon>Bacillati</taxon>
        <taxon>Actinomycetota</taxon>
        <taxon>Actinomycetes</taxon>
        <taxon>Micrococcales</taxon>
        <taxon>Microbacteriaceae</taxon>
        <taxon>Amnibacterium</taxon>
    </lineage>
</organism>
<proteinExistence type="predicted"/>
<feature type="transmembrane region" description="Helical" evidence="1">
    <location>
        <begin position="277"/>
        <end position="293"/>
    </location>
</feature>
<comment type="caution">
    <text evidence="2">The sequence shown here is derived from an EMBL/GenBank/DDBJ whole genome shotgun (WGS) entry which is preliminary data.</text>
</comment>
<evidence type="ECO:0008006" key="4">
    <source>
        <dbReference type="Google" id="ProtNLM"/>
    </source>
</evidence>
<keyword evidence="3" id="KW-1185">Reference proteome</keyword>
<feature type="transmembrane region" description="Helical" evidence="1">
    <location>
        <begin position="203"/>
        <end position="229"/>
    </location>
</feature>
<keyword evidence="1" id="KW-0812">Transmembrane</keyword>
<feature type="transmembrane region" description="Helical" evidence="1">
    <location>
        <begin position="122"/>
        <end position="143"/>
    </location>
</feature>
<dbReference type="EMBL" id="BAABLP010000001">
    <property type="protein sequence ID" value="GAA4734441.1"/>
    <property type="molecule type" value="Genomic_DNA"/>
</dbReference>
<accession>A0ABP8YQ14</accession>
<name>A0ABP8YQ14_9MICO</name>
<feature type="transmembrane region" description="Helical" evidence="1">
    <location>
        <begin position="167"/>
        <end position="191"/>
    </location>
</feature>
<feature type="transmembrane region" description="Helical" evidence="1">
    <location>
        <begin position="321"/>
        <end position="336"/>
    </location>
</feature>
<dbReference type="Proteomes" id="UP001500121">
    <property type="component" value="Unassembled WGS sequence"/>
</dbReference>